<gene>
    <name evidence="2" type="ORF">HCN08_10710</name>
</gene>
<evidence type="ECO:0008006" key="4">
    <source>
        <dbReference type="Google" id="ProtNLM"/>
    </source>
</evidence>
<proteinExistence type="predicted"/>
<evidence type="ECO:0000313" key="2">
    <source>
        <dbReference type="EMBL" id="NJP43873.1"/>
    </source>
</evidence>
<comment type="caution">
    <text evidence="2">The sequence shown here is derived from an EMBL/GenBank/DDBJ whole genome shotgun (WGS) entry which is preliminary data.</text>
</comment>
<dbReference type="CDD" id="cd06974">
    <property type="entry name" value="TerD_like"/>
    <property type="match status" value="1"/>
</dbReference>
<keyword evidence="3" id="KW-1185">Reference proteome</keyword>
<organism evidence="2 3">
    <name type="scientific">Actinacidiphila epipremni</name>
    <dbReference type="NCBI Taxonomy" id="2053013"/>
    <lineage>
        <taxon>Bacteria</taxon>
        <taxon>Bacillati</taxon>
        <taxon>Actinomycetota</taxon>
        <taxon>Actinomycetes</taxon>
        <taxon>Kitasatosporales</taxon>
        <taxon>Streptomycetaceae</taxon>
        <taxon>Actinacidiphila</taxon>
    </lineage>
</organism>
<dbReference type="EMBL" id="JAATEJ010000006">
    <property type="protein sequence ID" value="NJP43873.1"/>
    <property type="molecule type" value="Genomic_DNA"/>
</dbReference>
<dbReference type="Gene3D" id="2.60.60.30">
    <property type="entry name" value="sav2460 like domains"/>
    <property type="match status" value="1"/>
</dbReference>
<feature type="region of interest" description="Disordered" evidence="1">
    <location>
        <begin position="136"/>
        <end position="156"/>
    </location>
</feature>
<reference evidence="2 3" key="1">
    <citation type="submission" date="2020-03" db="EMBL/GenBank/DDBJ databases">
        <title>WGS of actinomycetes isolated from Thailand.</title>
        <authorList>
            <person name="Thawai C."/>
        </authorList>
    </citation>
    <scope>NUCLEOTIDE SEQUENCE [LARGE SCALE GENOMIC DNA]</scope>
    <source>
        <strain evidence="2 3">PRB2-1</strain>
    </source>
</reference>
<accession>A0ABX0ZQE1</accession>
<dbReference type="RefSeq" id="WP_167982737.1">
    <property type="nucleotide sequence ID" value="NZ_JAATEJ010000006.1"/>
</dbReference>
<protein>
    <recommendedName>
        <fullName evidence="4">Tellurite resistance protein TerA</fullName>
    </recommendedName>
</protein>
<feature type="compositionally biased region" description="Pro residues" evidence="1">
    <location>
        <begin position="139"/>
        <end position="155"/>
    </location>
</feature>
<evidence type="ECO:0000313" key="3">
    <source>
        <dbReference type="Proteomes" id="UP000734511"/>
    </source>
</evidence>
<evidence type="ECO:0000256" key="1">
    <source>
        <dbReference type="SAM" id="MobiDB-lite"/>
    </source>
</evidence>
<name>A0ABX0ZQE1_9ACTN</name>
<dbReference type="Proteomes" id="UP000734511">
    <property type="component" value="Unassembled WGS sequence"/>
</dbReference>
<sequence length="333" mass="34820">MEFERGTGYGIPRADLCALVLTGEGPPQPAGVVRAGASAHPSGAVTHTRHAGPGGRVVDTLVLDLASLERAVTAVLLVIRAEGGPAGRIPAVRLRALTEGRPPARLDWPGPTGGPGTAVGECYRDGDGWRLRALSRAAPPLPDTPRPAAPAPLPRPEGVRVGPGLLRVAFGAPDEVDLCALFELADGRKGVVQPLGGARGALWLPPYVRLDDDGCGGEGDDAGDFTGPLLTVNLDHAPLFRRVLVFLAVRGGGFGRLAGQVAVRPEYGMPQDFDLAPRGGDSAACALLLLSRDGDTLRMRREARHLPALPGLSPQRTVDYAYGWGLRWTPAQS</sequence>
<dbReference type="InterPro" id="IPR003325">
    <property type="entry name" value="TerD"/>
</dbReference>